<gene>
    <name evidence="2" type="primary">Icam1</name>
    <name evidence="2" type="ORF">MOLATE_R18327</name>
</gene>
<feature type="non-terminal residue" evidence="2">
    <location>
        <position position="150"/>
    </location>
</feature>
<evidence type="ECO:0000313" key="2">
    <source>
        <dbReference type="EMBL" id="NXV61674.1"/>
    </source>
</evidence>
<dbReference type="GO" id="GO:0005178">
    <property type="term" value="F:integrin binding"/>
    <property type="evidence" value="ECO:0007669"/>
    <property type="project" value="InterPro"/>
</dbReference>
<dbReference type="Pfam" id="PF13927">
    <property type="entry name" value="Ig_3"/>
    <property type="match status" value="1"/>
</dbReference>
<protein>
    <submittedName>
        <fullName evidence="2">ICAM1 protein</fullName>
    </submittedName>
</protein>
<dbReference type="PANTHER" id="PTHR13771:SF9">
    <property type="entry name" value="INTERCELLULAR ADHESION MOLECULE 5"/>
    <property type="match status" value="1"/>
</dbReference>
<comment type="caution">
    <text evidence="2">The sequence shown here is derived from an EMBL/GenBank/DDBJ whole genome shotgun (WGS) entry which is preliminary data.</text>
</comment>
<sequence>HPSFSWSPSRLFLVPIPPFPGPHPSFSWSPSRLFLILIPPFPAVKPRLDIELCPPQQNWTEGQEGTLNCSAKGTPEPRVSCSKDGNSLIPGSIRPVYRAHAGTYLCQATNELGTAERNVTVWVQRASGAGAPGGSGPLGIFGGFGLLGSS</sequence>
<dbReference type="SUPFAM" id="SSF48726">
    <property type="entry name" value="Immunoglobulin"/>
    <property type="match status" value="1"/>
</dbReference>
<dbReference type="PROSITE" id="PS50835">
    <property type="entry name" value="IG_LIKE"/>
    <property type="match status" value="1"/>
</dbReference>
<dbReference type="InterPro" id="IPR007110">
    <property type="entry name" value="Ig-like_dom"/>
</dbReference>
<dbReference type="InterPro" id="IPR003599">
    <property type="entry name" value="Ig_sub"/>
</dbReference>
<reference evidence="2 3" key="1">
    <citation type="submission" date="2019-09" db="EMBL/GenBank/DDBJ databases">
        <title>Bird 10,000 Genomes (B10K) Project - Family phase.</title>
        <authorList>
            <person name="Zhang G."/>
        </authorList>
    </citation>
    <scope>NUCLEOTIDE SEQUENCE [LARGE SCALE GENOMIC DNA]</scope>
    <source>
        <strain evidence="2">OUT-0049</strain>
        <tissue evidence="2">Muscle</tissue>
    </source>
</reference>
<dbReference type="GO" id="GO:0005886">
    <property type="term" value="C:plasma membrane"/>
    <property type="evidence" value="ECO:0007669"/>
    <property type="project" value="TreeGrafter"/>
</dbReference>
<dbReference type="Gene3D" id="2.60.40.10">
    <property type="entry name" value="Immunoglobulins"/>
    <property type="match status" value="1"/>
</dbReference>
<dbReference type="InterPro" id="IPR036179">
    <property type="entry name" value="Ig-like_dom_sf"/>
</dbReference>
<dbReference type="GO" id="GO:0007155">
    <property type="term" value="P:cell adhesion"/>
    <property type="evidence" value="ECO:0007669"/>
    <property type="project" value="InterPro"/>
</dbReference>
<dbReference type="InterPro" id="IPR047012">
    <property type="entry name" value="ICAM_VCAM"/>
</dbReference>
<name>A0A7L3VB94_MOLAT</name>
<dbReference type="Proteomes" id="UP000553862">
    <property type="component" value="Unassembled WGS sequence"/>
</dbReference>
<organism evidence="2 3">
    <name type="scientific">Molothrus ater</name>
    <name type="common">Brown-headed cowbird</name>
    <dbReference type="NCBI Taxonomy" id="84834"/>
    <lineage>
        <taxon>Eukaryota</taxon>
        <taxon>Metazoa</taxon>
        <taxon>Chordata</taxon>
        <taxon>Craniata</taxon>
        <taxon>Vertebrata</taxon>
        <taxon>Euteleostomi</taxon>
        <taxon>Archelosauria</taxon>
        <taxon>Archosauria</taxon>
        <taxon>Dinosauria</taxon>
        <taxon>Saurischia</taxon>
        <taxon>Theropoda</taxon>
        <taxon>Coelurosauria</taxon>
        <taxon>Aves</taxon>
        <taxon>Neognathae</taxon>
        <taxon>Neoaves</taxon>
        <taxon>Telluraves</taxon>
        <taxon>Australaves</taxon>
        <taxon>Passeriformes</taxon>
        <taxon>Passeroidea</taxon>
        <taxon>Icteridae</taxon>
        <taxon>Molothrus</taxon>
    </lineage>
</organism>
<dbReference type="PANTHER" id="PTHR13771">
    <property type="entry name" value="INTERCELLULAR ADHESION MOLECULE"/>
    <property type="match status" value="1"/>
</dbReference>
<dbReference type="InterPro" id="IPR013783">
    <property type="entry name" value="Ig-like_fold"/>
</dbReference>
<dbReference type="FunFam" id="2.60.40.10:FF:000641">
    <property type="entry name" value="Intercellular adhesion molecule 1"/>
    <property type="match status" value="1"/>
</dbReference>
<proteinExistence type="predicted"/>
<feature type="domain" description="Ig-like" evidence="1">
    <location>
        <begin position="46"/>
        <end position="120"/>
    </location>
</feature>
<keyword evidence="3" id="KW-1185">Reference proteome</keyword>
<dbReference type="EMBL" id="VZUF01142701">
    <property type="protein sequence ID" value="NXV61674.1"/>
    <property type="molecule type" value="Genomic_DNA"/>
</dbReference>
<evidence type="ECO:0000259" key="1">
    <source>
        <dbReference type="PROSITE" id="PS50835"/>
    </source>
</evidence>
<feature type="non-terminal residue" evidence="2">
    <location>
        <position position="1"/>
    </location>
</feature>
<evidence type="ECO:0000313" key="3">
    <source>
        <dbReference type="Proteomes" id="UP000553862"/>
    </source>
</evidence>
<dbReference type="SMART" id="SM00409">
    <property type="entry name" value="IG"/>
    <property type="match status" value="1"/>
</dbReference>
<dbReference type="AlphaFoldDB" id="A0A7L3VB94"/>
<accession>A0A7L3VB94</accession>